<evidence type="ECO:0000256" key="1">
    <source>
        <dbReference type="ARBA" id="ARBA00022741"/>
    </source>
</evidence>
<evidence type="ECO:0000313" key="5">
    <source>
        <dbReference type="EMBL" id="GLJ96460.1"/>
    </source>
</evidence>
<dbReference type="RefSeq" id="WP_271202580.1">
    <property type="nucleotide sequence ID" value="NZ_BAAAUR010000015.1"/>
</dbReference>
<evidence type="ECO:0000313" key="6">
    <source>
        <dbReference type="Proteomes" id="UP001142291"/>
    </source>
</evidence>
<dbReference type="GO" id="GO:0005524">
    <property type="term" value="F:ATP binding"/>
    <property type="evidence" value="ECO:0007669"/>
    <property type="project" value="UniProtKB-KW"/>
</dbReference>
<sequence length="440" mass="45421">MTRTGRSGAGAGVAVVVAVDGRRARTLADDLADAGAEVRLVVAADAPAQAAADGARGRDAAELLGELTRTDLLVLAADRRTLTAPLVEACDRFGVRIVALCGGDAQRRVAAAFGVDARDEDAAARDILGPGSAPPSSGAPARGRMIAVWGAAGSPGRTTLAIDLACELARGGRHVALVDADAHAPSVAMATGLPDEGPGFAAACRQAERGTLTPAELTRIAVPLGAIDVLTGINRPARWPELARDRVIAALECCRGWADDIVVDVAAPLERDEEIVSDLAGPRRNAATLAALESADLVVAVVSADPIGVSRFVRAYAELRAVVGATPVRIVANKLRAATLGIDARGQLRRTLERYTDARDTWFVPWDPKALDAATLAAQPVAQVAARSAFAGAVRRFVGEAIDPPVSARATRRAATAVEADAEAASARSTRPSRRRARAA</sequence>
<reference evidence="5" key="1">
    <citation type="journal article" date="2014" name="Int. J. Syst. Evol. Microbiol.">
        <title>Complete genome sequence of Corynebacterium casei LMG S-19264T (=DSM 44701T), isolated from a smear-ripened cheese.</title>
        <authorList>
            <consortium name="US DOE Joint Genome Institute (JGI-PGF)"/>
            <person name="Walter F."/>
            <person name="Albersmeier A."/>
            <person name="Kalinowski J."/>
            <person name="Ruckert C."/>
        </authorList>
    </citation>
    <scope>NUCLEOTIDE SEQUENCE</scope>
    <source>
        <strain evidence="5">VKM Ac-1940</strain>
    </source>
</reference>
<keyword evidence="1" id="KW-0547">Nucleotide-binding</keyword>
<dbReference type="GO" id="GO:0051782">
    <property type="term" value="P:negative regulation of cell division"/>
    <property type="evidence" value="ECO:0007669"/>
    <property type="project" value="TreeGrafter"/>
</dbReference>
<protein>
    <submittedName>
        <fullName evidence="5">Pilus biosynthesis protein CpaE</fullName>
    </submittedName>
</protein>
<dbReference type="GO" id="GO:0016887">
    <property type="term" value="F:ATP hydrolysis activity"/>
    <property type="evidence" value="ECO:0007669"/>
    <property type="project" value="TreeGrafter"/>
</dbReference>
<dbReference type="AlphaFoldDB" id="A0A9W6HPR9"/>
<keyword evidence="2" id="KW-0067">ATP-binding</keyword>
<feature type="compositionally biased region" description="Basic residues" evidence="3">
    <location>
        <begin position="431"/>
        <end position="440"/>
    </location>
</feature>
<dbReference type="PANTHER" id="PTHR43384:SF6">
    <property type="entry name" value="SEPTUM SITE-DETERMINING PROTEIN MIND HOMOLOG, CHLOROPLASTIC"/>
    <property type="match status" value="1"/>
</dbReference>
<dbReference type="InterPro" id="IPR050625">
    <property type="entry name" value="ParA/MinD_ATPase"/>
</dbReference>
<dbReference type="InterPro" id="IPR027417">
    <property type="entry name" value="P-loop_NTPase"/>
</dbReference>
<dbReference type="Gene3D" id="3.40.50.300">
    <property type="entry name" value="P-loop containing nucleotide triphosphate hydrolases"/>
    <property type="match status" value="1"/>
</dbReference>
<dbReference type="Pfam" id="PF01656">
    <property type="entry name" value="CbiA"/>
    <property type="match status" value="1"/>
</dbReference>
<feature type="region of interest" description="Disordered" evidence="3">
    <location>
        <begin position="413"/>
        <end position="440"/>
    </location>
</feature>
<reference evidence="5" key="2">
    <citation type="submission" date="2023-01" db="EMBL/GenBank/DDBJ databases">
        <authorList>
            <person name="Sun Q."/>
            <person name="Evtushenko L."/>
        </authorList>
    </citation>
    <scope>NUCLEOTIDE SEQUENCE</scope>
    <source>
        <strain evidence="5">VKM Ac-1940</strain>
    </source>
</reference>
<dbReference type="InterPro" id="IPR002586">
    <property type="entry name" value="CobQ/CobB/MinD/ParA_Nub-bd_dom"/>
</dbReference>
<keyword evidence="6" id="KW-1185">Reference proteome</keyword>
<evidence type="ECO:0000259" key="4">
    <source>
        <dbReference type="Pfam" id="PF01656"/>
    </source>
</evidence>
<comment type="caution">
    <text evidence="5">The sequence shown here is derived from an EMBL/GenBank/DDBJ whole genome shotgun (WGS) entry which is preliminary data.</text>
</comment>
<accession>A0A9W6HPR9</accession>
<feature type="domain" description="CobQ/CobB/MinD/ParA nucleotide binding" evidence="4">
    <location>
        <begin position="146"/>
        <end position="350"/>
    </location>
</feature>
<dbReference type="GO" id="GO:0005829">
    <property type="term" value="C:cytosol"/>
    <property type="evidence" value="ECO:0007669"/>
    <property type="project" value="TreeGrafter"/>
</dbReference>
<feature type="compositionally biased region" description="Low complexity" evidence="3">
    <location>
        <begin position="413"/>
        <end position="430"/>
    </location>
</feature>
<dbReference type="GO" id="GO:0009898">
    <property type="term" value="C:cytoplasmic side of plasma membrane"/>
    <property type="evidence" value="ECO:0007669"/>
    <property type="project" value="TreeGrafter"/>
</dbReference>
<name>A0A9W6HPR9_9MICO</name>
<dbReference type="EMBL" id="BSER01000011">
    <property type="protein sequence ID" value="GLJ96460.1"/>
    <property type="molecule type" value="Genomic_DNA"/>
</dbReference>
<dbReference type="SUPFAM" id="SSF52540">
    <property type="entry name" value="P-loop containing nucleoside triphosphate hydrolases"/>
    <property type="match status" value="1"/>
</dbReference>
<dbReference type="Proteomes" id="UP001142291">
    <property type="component" value="Unassembled WGS sequence"/>
</dbReference>
<evidence type="ECO:0000256" key="3">
    <source>
        <dbReference type="SAM" id="MobiDB-lite"/>
    </source>
</evidence>
<organism evidence="5 6">
    <name type="scientific">Microbacterium dextranolyticum</name>
    <dbReference type="NCBI Taxonomy" id="36806"/>
    <lineage>
        <taxon>Bacteria</taxon>
        <taxon>Bacillati</taxon>
        <taxon>Actinomycetota</taxon>
        <taxon>Actinomycetes</taxon>
        <taxon>Micrococcales</taxon>
        <taxon>Microbacteriaceae</taxon>
        <taxon>Microbacterium</taxon>
    </lineage>
</organism>
<proteinExistence type="predicted"/>
<evidence type="ECO:0000256" key="2">
    <source>
        <dbReference type="ARBA" id="ARBA00022840"/>
    </source>
</evidence>
<dbReference type="PANTHER" id="PTHR43384">
    <property type="entry name" value="SEPTUM SITE-DETERMINING PROTEIN MIND HOMOLOG, CHLOROPLASTIC-RELATED"/>
    <property type="match status" value="1"/>
</dbReference>
<gene>
    <name evidence="5" type="ORF">GCM10017591_25230</name>
</gene>